<comment type="caution">
    <text evidence="1">The sequence shown here is derived from an EMBL/GenBank/DDBJ whole genome shotgun (WGS) entry which is preliminary data.</text>
</comment>
<proteinExistence type="predicted"/>
<keyword evidence="2" id="KW-1185">Reference proteome</keyword>
<gene>
    <name evidence="1" type="ORF">LMG26411_03166</name>
</gene>
<name>A0ABM8TI08_9BURK</name>
<sequence length="82" mass="9454">MIDIMSLEELSPDEEEQFFAIFEYMLTNDDDTEAARHLSQGRAIYISDPHYPGRAIREHPDGRRELMRLDMASGQLVVEVAI</sequence>
<accession>A0ABM8TI08</accession>
<evidence type="ECO:0000313" key="2">
    <source>
        <dbReference type="Proteomes" id="UP000672657"/>
    </source>
</evidence>
<protein>
    <submittedName>
        <fullName evidence="1">Uncharacterized protein</fullName>
    </submittedName>
</protein>
<dbReference type="EMBL" id="CAJPVI010000018">
    <property type="protein sequence ID" value="CAG2147606.1"/>
    <property type="molecule type" value="Genomic_DNA"/>
</dbReference>
<evidence type="ECO:0000313" key="1">
    <source>
        <dbReference type="EMBL" id="CAG2147606.1"/>
    </source>
</evidence>
<reference evidence="1 2" key="1">
    <citation type="submission" date="2021-03" db="EMBL/GenBank/DDBJ databases">
        <authorList>
            <person name="Peeters C."/>
        </authorList>
    </citation>
    <scope>NUCLEOTIDE SEQUENCE [LARGE SCALE GENOMIC DNA]</scope>
    <source>
        <strain evidence="1 2">LMG 26411</strain>
    </source>
</reference>
<dbReference type="Proteomes" id="UP000672657">
    <property type="component" value="Unassembled WGS sequence"/>
</dbReference>
<organism evidence="1 2">
    <name type="scientific">Cupriavidus numazuensis</name>
    <dbReference type="NCBI Taxonomy" id="221992"/>
    <lineage>
        <taxon>Bacteria</taxon>
        <taxon>Pseudomonadati</taxon>
        <taxon>Pseudomonadota</taxon>
        <taxon>Betaproteobacteria</taxon>
        <taxon>Burkholderiales</taxon>
        <taxon>Burkholderiaceae</taxon>
        <taxon>Cupriavidus</taxon>
    </lineage>
</organism>